<gene>
    <name evidence="1" type="ORF">Gotri_015573</name>
</gene>
<dbReference type="AlphaFoldDB" id="A0A7J9E0R1"/>
<reference evidence="1 2" key="1">
    <citation type="journal article" date="2019" name="Genome Biol. Evol.">
        <title>Insights into the evolution of the New World diploid cottons (Gossypium, subgenus Houzingenia) based on genome sequencing.</title>
        <authorList>
            <person name="Grover C.E."/>
            <person name="Arick M.A. 2nd"/>
            <person name="Thrash A."/>
            <person name="Conover J.L."/>
            <person name="Sanders W.S."/>
            <person name="Peterson D.G."/>
            <person name="Frelichowski J.E."/>
            <person name="Scheffler J.A."/>
            <person name="Scheffler B.E."/>
            <person name="Wendel J.F."/>
        </authorList>
    </citation>
    <scope>NUCLEOTIDE SEQUENCE [LARGE SCALE GENOMIC DNA]</scope>
    <source>
        <strain evidence="1">8</strain>
        <tissue evidence="1">Leaf</tissue>
    </source>
</reference>
<evidence type="ECO:0000313" key="1">
    <source>
        <dbReference type="EMBL" id="MBA0766541.1"/>
    </source>
</evidence>
<protein>
    <submittedName>
        <fullName evidence="1">Uncharacterized protein</fullName>
    </submittedName>
</protein>
<evidence type="ECO:0000313" key="2">
    <source>
        <dbReference type="Proteomes" id="UP000593568"/>
    </source>
</evidence>
<proteinExistence type="predicted"/>
<dbReference type="Proteomes" id="UP000593568">
    <property type="component" value="Unassembled WGS sequence"/>
</dbReference>
<dbReference type="EMBL" id="JABEZW010000005">
    <property type="protein sequence ID" value="MBA0766541.1"/>
    <property type="molecule type" value="Genomic_DNA"/>
</dbReference>
<name>A0A7J9E0R1_9ROSI</name>
<organism evidence="1 2">
    <name type="scientific">Gossypium trilobum</name>
    <dbReference type="NCBI Taxonomy" id="34281"/>
    <lineage>
        <taxon>Eukaryota</taxon>
        <taxon>Viridiplantae</taxon>
        <taxon>Streptophyta</taxon>
        <taxon>Embryophyta</taxon>
        <taxon>Tracheophyta</taxon>
        <taxon>Spermatophyta</taxon>
        <taxon>Magnoliopsida</taxon>
        <taxon>eudicotyledons</taxon>
        <taxon>Gunneridae</taxon>
        <taxon>Pentapetalae</taxon>
        <taxon>rosids</taxon>
        <taxon>malvids</taxon>
        <taxon>Malvales</taxon>
        <taxon>Malvaceae</taxon>
        <taxon>Malvoideae</taxon>
        <taxon>Gossypium</taxon>
    </lineage>
</organism>
<keyword evidence="2" id="KW-1185">Reference proteome</keyword>
<sequence length="57" mass="6170">MKGVALGRSITGLAEEEGSCLVPVGRTSLGTIVFELVTRYPLRGMMGMAIKHHTRLK</sequence>
<comment type="caution">
    <text evidence="1">The sequence shown here is derived from an EMBL/GenBank/DDBJ whole genome shotgun (WGS) entry which is preliminary data.</text>
</comment>
<accession>A0A7J9E0R1</accession>